<dbReference type="GO" id="GO:0070485">
    <property type="term" value="P:dehydro-D-arabinono-1,4-lactone biosynthetic process"/>
    <property type="evidence" value="ECO:0007669"/>
    <property type="project" value="TreeGrafter"/>
</dbReference>
<evidence type="ECO:0000313" key="6">
    <source>
        <dbReference type="EMBL" id="RDW71759.1"/>
    </source>
</evidence>
<accession>A0A3D8RCI5</accession>
<gene>
    <name evidence="6" type="ORF">BP5796_07793</name>
</gene>
<feature type="domain" description="Xylanolytic transcriptional activator regulatory" evidence="5">
    <location>
        <begin position="752"/>
        <end position="1014"/>
    </location>
</feature>
<evidence type="ECO:0000313" key="7">
    <source>
        <dbReference type="Proteomes" id="UP000256328"/>
    </source>
</evidence>
<dbReference type="FunFam" id="3.20.20.100:FF:000037">
    <property type="entry name" value="L-galactose dehydrogenase (L-GalDH)"/>
    <property type="match status" value="1"/>
</dbReference>
<dbReference type="SUPFAM" id="SSF51430">
    <property type="entry name" value="NAD(P)-linked oxidoreductase"/>
    <property type="match status" value="1"/>
</dbReference>
<feature type="domain" description="NADP-dependent oxidoreductase" evidence="4">
    <location>
        <begin position="14"/>
        <end position="318"/>
    </location>
</feature>
<keyword evidence="7" id="KW-1185">Reference proteome</keyword>
<reference evidence="6 7" key="1">
    <citation type="journal article" date="2018" name="IMA Fungus">
        <title>IMA Genome-F 9: Draft genome sequence of Annulohypoxylon stygium, Aspergillus mulundensis, Berkeleyomyces basicola (syn. Thielaviopsis basicola), Ceratocystis smalleyi, two Cercospora beticola strains, Coleophoma cylindrospora, Fusarium fracticaudum, Phialophora cf. hyalina, and Morchella septimelata.</title>
        <authorList>
            <person name="Wingfield B.D."/>
            <person name="Bills G.F."/>
            <person name="Dong Y."/>
            <person name="Huang W."/>
            <person name="Nel W.J."/>
            <person name="Swalarsk-Parry B.S."/>
            <person name="Vaghefi N."/>
            <person name="Wilken P.M."/>
            <person name="An Z."/>
            <person name="de Beer Z.W."/>
            <person name="De Vos L."/>
            <person name="Chen L."/>
            <person name="Duong T.A."/>
            <person name="Gao Y."/>
            <person name="Hammerbacher A."/>
            <person name="Kikkert J.R."/>
            <person name="Li Y."/>
            <person name="Li H."/>
            <person name="Li K."/>
            <person name="Li Q."/>
            <person name="Liu X."/>
            <person name="Ma X."/>
            <person name="Naidoo K."/>
            <person name="Pethybridge S.J."/>
            <person name="Sun J."/>
            <person name="Steenkamp E.T."/>
            <person name="van der Nest M.A."/>
            <person name="van Wyk S."/>
            <person name="Wingfield M.J."/>
            <person name="Xiong C."/>
            <person name="Yue Q."/>
            <person name="Zhang X."/>
        </authorList>
    </citation>
    <scope>NUCLEOTIDE SEQUENCE [LARGE SCALE GENOMIC DNA]</scope>
    <source>
        <strain evidence="6 7">BP5796</strain>
    </source>
</reference>
<dbReference type="PANTHER" id="PTHR42686:SF1">
    <property type="entry name" value="GH17980P-RELATED"/>
    <property type="match status" value="1"/>
</dbReference>
<evidence type="ECO:0008006" key="8">
    <source>
        <dbReference type="Google" id="ProtNLM"/>
    </source>
</evidence>
<dbReference type="OrthoDB" id="5286008at2759"/>
<protein>
    <recommendedName>
        <fullName evidence="8">Transcription factor domain-containing protein</fullName>
    </recommendedName>
</protein>
<feature type="region of interest" description="Disordered" evidence="3">
    <location>
        <begin position="678"/>
        <end position="697"/>
    </location>
</feature>
<dbReference type="Pfam" id="PF04082">
    <property type="entry name" value="Fungal_trans"/>
    <property type="match status" value="1"/>
</dbReference>
<dbReference type="InterPro" id="IPR007219">
    <property type="entry name" value="XnlR_reg_dom"/>
</dbReference>
<dbReference type="GO" id="GO:0008270">
    <property type="term" value="F:zinc ion binding"/>
    <property type="evidence" value="ECO:0007669"/>
    <property type="project" value="InterPro"/>
</dbReference>
<organism evidence="6 7">
    <name type="scientific">Coleophoma crateriformis</name>
    <dbReference type="NCBI Taxonomy" id="565419"/>
    <lineage>
        <taxon>Eukaryota</taxon>
        <taxon>Fungi</taxon>
        <taxon>Dikarya</taxon>
        <taxon>Ascomycota</taxon>
        <taxon>Pezizomycotina</taxon>
        <taxon>Leotiomycetes</taxon>
        <taxon>Helotiales</taxon>
        <taxon>Dermateaceae</taxon>
        <taxon>Coleophoma</taxon>
    </lineage>
</organism>
<dbReference type="PANTHER" id="PTHR42686">
    <property type="entry name" value="GH17980P-RELATED"/>
    <property type="match status" value="1"/>
</dbReference>
<dbReference type="InterPro" id="IPR044480">
    <property type="entry name" value="Ara2-like"/>
</dbReference>
<comment type="caution">
    <text evidence="6">The sequence shown here is derived from an EMBL/GenBank/DDBJ whole genome shotgun (WGS) entry which is preliminary data.</text>
</comment>
<dbReference type="CDD" id="cd12148">
    <property type="entry name" value="fungal_TF_MHR"/>
    <property type="match status" value="1"/>
</dbReference>
<proteinExistence type="predicted"/>
<dbReference type="GO" id="GO:0005829">
    <property type="term" value="C:cytosol"/>
    <property type="evidence" value="ECO:0007669"/>
    <property type="project" value="TreeGrafter"/>
</dbReference>
<evidence type="ECO:0000259" key="5">
    <source>
        <dbReference type="Pfam" id="PF04082"/>
    </source>
</evidence>
<dbReference type="AlphaFoldDB" id="A0A3D8RCI5"/>
<dbReference type="GO" id="GO:0006351">
    <property type="term" value="P:DNA-templated transcription"/>
    <property type="evidence" value="ECO:0007669"/>
    <property type="project" value="InterPro"/>
</dbReference>
<dbReference type="Pfam" id="PF00248">
    <property type="entry name" value="Aldo_ket_red"/>
    <property type="match status" value="1"/>
</dbReference>
<dbReference type="CDD" id="cd19164">
    <property type="entry name" value="AKR_ARA2"/>
    <property type="match status" value="1"/>
</dbReference>
<dbReference type="Proteomes" id="UP000256328">
    <property type="component" value="Unassembled WGS sequence"/>
</dbReference>
<evidence type="ECO:0000256" key="3">
    <source>
        <dbReference type="SAM" id="MobiDB-lite"/>
    </source>
</evidence>
<dbReference type="InterPro" id="IPR020471">
    <property type="entry name" value="AKR"/>
</dbReference>
<keyword evidence="1" id="KW-0560">Oxidoreductase</keyword>
<dbReference type="Gene3D" id="3.20.20.100">
    <property type="entry name" value="NADP-dependent oxidoreductase domain"/>
    <property type="match status" value="1"/>
</dbReference>
<keyword evidence="2" id="KW-0539">Nucleus</keyword>
<dbReference type="InterPro" id="IPR023210">
    <property type="entry name" value="NADP_OxRdtase_dom"/>
</dbReference>
<dbReference type="InterPro" id="IPR036812">
    <property type="entry name" value="NAD(P)_OxRdtase_dom_sf"/>
</dbReference>
<evidence type="ECO:0000259" key="4">
    <source>
        <dbReference type="Pfam" id="PF00248"/>
    </source>
</evidence>
<dbReference type="GO" id="GO:0003677">
    <property type="term" value="F:DNA binding"/>
    <property type="evidence" value="ECO:0007669"/>
    <property type="project" value="InterPro"/>
</dbReference>
<evidence type="ECO:0000256" key="1">
    <source>
        <dbReference type="ARBA" id="ARBA00023002"/>
    </source>
</evidence>
<dbReference type="GO" id="GO:0045290">
    <property type="term" value="F:D-arabinose 1-dehydrogenase [NAD(P)+] activity"/>
    <property type="evidence" value="ECO:0007669"/>
    <property type="project" value="InterPro"/>
</dbReference>
<dbReference type="EMBL" id="PDLN01000011">
    <property type="protein sequence ID" value="RDW71759.1"/>
    <property type="molecule type" value="Genomic_DNA"/>
</dbReference>
<evidence type="ECO:0000256" key="2">
    <source>
        <dbReference type="ARBA" id="ARBA00023242"/>
    </source>
</evidence>
<name>A0A3D8RCI5_9HELO</name>
<sequence>MPKTQPPLSTVLPPLICGTATFNNLYNDDAFALPTTTIVEKSLSMGVNAFDTSPYYGPSEELLGKALQSPYVLANHPRESYFLVTKVGRIAGSEFDYSAEWVRYSIQRSLERLHTKYLDVVYCHDVEFVTPDEVLTAINELRRIRDTEGTIKYIGISGYPVPLLCELAELVLKETGEPLDCVMSYANYTLQNTTLLTLGVERLLKAGVQVVPNASPLGMGLLRSVGVPVGGKGDFHPAPQPLRDAVQKAARFVESKDERLEVVAIRWGLEHWAKEGAKVGGKGGIGISVMGVSNIGELEETMRVWHSVLDGLDISAVKADAEKKAWSLKRRSDIQELATGILECLGTWKDYTWASPDEGYVNVRTVMGVIDQVDQAALALPAAEPKTFKKHDELALDICLDFNWSAYGKQASKIHSSITTLAHLGITTSPQIELAAPSPDRTDPSAIDPATSAVPEKKLDVPCTFVEGPAKRQQTTGAFQESSAIAAPLDTNTAITTEQFVADQVSNLNSGAYASNVFQHNQVTGYQDVGLSRDDGLRQSPGAHFGTDRVGSDTSFNFDMMDFGNPSFGEIDAAAPEGATNSDVAAVLQGQEVLGDDQDLVNGNHQGRHAMVSETGVPPAEYPIDGKESVHGLYFGLSGETDPYLLRHYRYDEHGEFRMWKLIFRQAANDLYNDLPREQSVQSPNEMGGTEGSATGSQITLPPVPVHFMMAADELADEAKYDTTVRQHMSAQGVRMELDQLIRPEDGSRLVGLFFNYVFPALPVVSRSQMGVTTTSPFPTLETLAKVPTHLLAAMYASSLAFCPFDDHLCVSNAYKKPPTRELWRLVFEEIFRDIHTPRLSCLQASLLYLQRPREAHNSAAADTPFRWSFMASTLGLATSLGMHIECQDWCIPAWEKRLRRRLWWVTYSEEKWRSLLQGQPALITKDQWDVSELTDEDFMIEGASKEMNGFAKVMITEDKASALHFRWLASLAQIVDDVYQSFYTLRASRIMSQDFSLSLNTAQPLRHRLRAWYSSLPDPLRMRNRSGTGASTVLDSNASLHLAYLTLEVLLYRALLRPLGRSNGWSNHHDSSILHGHLSNPQPATNGKETDTDFETLFGGLQVAAEATISAAEHCARLATTFTADLSSRDFSGFWYSWSRIGFATISNFVLLLLIQAPTAEHAAECKTIADAWRQTLRFQSKSCEQMNMGMLRLDAIYWSKMENVFIAEEHVRKVL</sequence>